<dbReference type="InterPro" id="IPR043128">
    <property type="entry name" value="Rev_trsase/Diguanyl_cyclase"/>
</dbReference>
<reference evidence="4" key="1">
    <citation type="submission" date="2016-10" db="EMBL/GenBank/DDBJ databases">
        <authorList>
            <person name="See-Too W.S."/>
        </authorList>
    </citation>
    <scope>NUCLEOTIDE SEQUENCE</scope>
    <source>
        <strain evidence="4">DSM 14505</strain>
    </source>
</reference>
<evidence type="ECO:0000313" key="5">
    <source>
        <dbReference type="Proteomes" id="UP000092661"/>
    </source>
</evidence>
<evidence type="ECO:0000259" key="3">
    <source>
        <dbReference type="PROSITE" id="PS50887"/>
    </source>
</evidence>
<dbReference type="Pfam" id="PF00990">
    <property type="entry name" value="GGDEF"/>
    <property type="match status" value="1"/>
</dbReference>
<dbReference type="PROSITE" id="PS50112">
    <property type="entry name" value="PAS"/>
    <property type="match status" value="1"/>
</dbReference>
<dbReference type="SUPFAM" id="SSF141868">
    <property type="entry name" value="EAL domain-like"/>
    <property type="match status" value="1"/>
</dbReference>
<dbReference type="CDD" id="cd01949">
    <property type="entry name" value="GGDEF"/>
    <property type="match status" value="1"/>
</dbReference>
<feature type="domain" description="PAS" evidence="1">
    <location>
        <begin position="126"/>
        <end position="196"/>
    </location>
</feature>
<dbReference type="RefSeq" id="WP_065536302.1">
    <property type="nucleotide sequence ID" value="NZ_CP016534.2"/>
</dbReference>
<dbReference type="InterPro" id="IPR000014">
    <property type="entry name" value="PAS"/>
</dbReference>
<feature type="domain" description="GGDEF" evidence="3">
    <location>
        <begin position="271"/>
        <end position="404"/>
    </location>
</feature>
<dbReference type="Proteomes" id="UP000092661">
    <property type="component" value="Chromosome"/>
</dbReference>
<dbReference type="InterPro" id="IPR035965">
    <property type="entry name" value="PAS-like_dom_sf"/>
</dbReference>
<dbReference type="SMART" id="SM00267">
    <property type="entry name" value="GGDEF"/>
    <property type="match status" value="1"/>
</dbReference>
<dbReference type="Gene3D" id="3.30.70.270">
    <property type="match status" value="1"/>
</dbReference>
<organism evidence="4 5">
    <name type="scientific">Planococcus antarcticus DSM 14505</name>
    <dbReference type="NCBI Taxonomy" id="1185653"/>
    <lineage>
        <taxon>Bacteria</taxon>
        <taxon>Bacillati</taxon>
        <taxon>Bacillota</taxon>
        <taxon>Bacilli</taxon>
        <taxon>Bacillales</taxon>
        <taxon>Caryophanaceae</taxon>
        <taxon>Planococcus</taxon>
    </lineage>
</organism>
<dbReference type="PANTHER" id="PTHR33121:SF70">
    <property type="entry name" value="SIGNALING PROTEIN YKOW"/>
    <property type="match status" value="1"/>
</dbReference>
<dbReference type="PROSITE" id="PS50887">
    <property type="entry name" value="GGDEF"/>
    <property type="match status" value="1"/>
</dbReference>
<proteinExistence type="predicted"/>
<evidence type="ECO:0000313" key="4">
    <source>
        <dbReference type="EMBL" id="ANU09205.1"/>
    </source>
</evidence>
<dbReference type="PANTHER" id="PTHR33121">
    <property type="entry name" value="CYCLIC DI-GMP PHOSPHODIESTERASE PDEF"/>
    <property type="match status" value="1"/>
</dbReference>
<dbReference type="InterPro" id="IPR000160">
    <property type="entry name" value="GGDEF_dom"/>
</dbReference>
<dbReference type="CDD" id="cd01948">
    <property type="entry name" value="EAL"/>
    <property type="match status" value="1"/>
</dbReference>
<dbReference type="EMBL" id="CP016534">
    <property type="protein sequence ID" value="ANU09205.1"/>
    <property type="molecule type" value="Genomic_DNA"/>
</dbReference>
<dbReference type="InterPro" id="IPR029787">
    <property type="entry name" value="Nucleotide_cyclase"/>
</dbReference>
<sequence>MELLEQQVQALIEERDDLVVLLDTNGFVLLANNKWINYCPQHEWPVFSRKIGMDYLGFLKKTRNLVELENIQDMLRGKAQKHFQLNPSYTGDRTEWLSTKYRPFPLDDGSNGVILYQQPVNLQSVNSLHNEHILENMTDAFYLLDHQMNFYFLNAQSEQLLHCQRENLIGKNLWAAFPETTKTALYPNYNRAMQERVPVKFTEYYKLLDSWFTVRIYPIENDGLAIYYQTISKQLAIEEGLGKFACTDYLTGLPTRRKIEEEIGALLQKDTPFSLLYLNLDNFKYINTFYTHKNGDKVIKSIVARLKKLIDAQDLVGRLEGDELVIVRRHQKDNDVLAFTKKVSTLFNQPFSLGCSNFVDVSASIGVISCPADSKEFVDLMTYSEIAMRKAKGQKGSSFCIFDSTMSDNLTRRMLIEQSLTEDLKSLGFYFAIQPQIDAATSRVRGVEVLARWHHPELGMISPIEFIAIAEETDTIERLTEHLMVDVFSYMKTRENQYGSMLRTAINITPSLLDSTTFFDKLFSMLDNFGISPTLIEIEITESVELRYSETTLTNLLACRAKGISIALDDFGTGFSSLAYLLDFPVNKIKMDKSFINKIGYDPKSEAVLKSLIQFVNSVDCALVAEGVEQAHEALFLTMNGCNIHQGYLYDKPMLPKVFDEKYLNTYRMTSASKTALSLLPVLRG</sequence>
<evidence type="ECO:0000259" key="2">
    <source>
        <dbReference type="PROSITE" id="PS50883"/>
    </source>
</evidence>
<dbReference type="SMART" id="SM00091">
    <property type="entry name" value="PAS"/>
    <property type="match status" value="1"/>
</dbReference>
<dbReference type="SUPFAM" id="SSF55073">
    <property type="entry name" value="Nucleotide cyclase"/>
    <property type="match status" value="1"/>
</dbReference>
<dbReference type="SUPFAM" id="SSF55785">
    <property type="entry name" value="PYP-like sensor domain (PAS domain)"/>
    <property type="match status" value="1"/>
</dbReference>
<dbReference type="SMART" id="SM00052">
    <property type="entry name" value="EAL"/>
    <property type="match status" value="1"/>
</dbReference>
<keyword evidence="5" id="KW-1185">Reference proteome</keyword>
<feature type="domain" description="EAL" evidence="2">
    <location>
        <begin position="413"/>
        <end position="667"/>
    </location>
</feature>
<evidence type="ECO:0008006" key="6">
    <source>
        <dbReference type="Google" id="ProtNLM"/>
    </source>
</evidence>
<dbReference type="PROSITE" id="PS50883">
    <property type="entry name" value="EAL"/>
    <property type="match status" value="1"/>
</dbReference>
<dbReference type="InterPro" id="IPR050706">
    <property type="entry name" value="Cyclic-di-GMP_PDE-like"/>
</dbReference>
<dbReference type="Gene3D" id="3.30.450.20">
    <property type="entry name" value="PAS domain"/>
    <property type="match status" value="1"/>
</dbReference>
<dbReference type="Pfam" id="PF08448">
    <property type="entry name" value="PAS_4"/>
    <property type="match status" value="1"/>
</dbReference>
<dbReference type="Pfam" id="PF00563">
    <property type="entry name" value="EAL"/>
    <property type="match status" value="1"/>
</dbReference>
<dbReference type="CDD" id="cd00130">
    <property type="entry name" value="PAS"/>
    <property type="match status" value="1"/>
</dbReference>
<dbReference type="NCBIfam" id="TIGR00254">
    <property type="entry name" value="GGDEF"/>
    <property type="match status" value="1"/>
</dbReference>
<dbReference type="InterPro" id="IPR035919">
    <property type="entry name" value="EAL_sf"/>
</dbReference>
<dbReference type="InterPro" id="IPR013656">
    <property type="entry name" value="PAS_4"/>
</dbReference>
<evidence type="ECO:0000259" key="1">
    <source>
        <dbReference type="PROSITE" id="PS50112"/>
    </source>
</evidence>
<accession>A0ABN4RBA5</accession>
<name>A0ABN4RBA5_9BACL</name>
<protein>
    <recommendedName>
        <fullName evidence="6">GGDEF domain-containing protein</fullName>
    </recommendedName>
</protein>
<dbReference type="Gene3D" id="3.20.20.450">
    <property type="entry name" value="EAL domain"/>
    <property type="match status" value="1"/>
</dbReference>
<gene>
    <name evidence="4" type="ORF">BBH88_02075</name>
</gene>
<dbReference type="InterPro" id="IPR001633">
    <property type="entry name" value="EAL_dom"/>
</dbReference>